<dbReference type="EMBL" id="QKZR01000004">
    <property type="protein sequence ID" value="PZX39037.1"/>
    <property type="molecule type" value="Genomic_DNA"/>
</dbReference>
<sequence>MKEVEIAYRISKKEFVSYRMRQFFKKRGPIYLLFIIVIAGVTILPDLFIEDQQFSLDDFSLISFLPLIIFPIIMIFAIWFALRKAYNNTKGIDQEMHIKMNDEGYFGKTQIAETSMQWAAIL</sequence>
<evidence type="ECO:0008006" key="4">
    <source>
        <dbReference type="Google" id="ProtNLM"/>
    </source>
</evidence>
<keyword evidence="1" id="KW-1133">Transmembrane helix</keyword>
<feature type="transmembrane region" description="Helical" evidence="1">
    <location>
        <begin position="30"/>
        <end position="49"/>
    </location>
</feature>
<dbReference type="RefSeq" id="WP_015360720.1">
    <property type="nucleotide sequence ID" value="NZ_QKZR01000004.1"/>
</dbReference>
<accession>A0ABX5PVW8</accession>
<organism evidence="2 3">
    <name type="scientific">Nonlabens dokdonensis</name>
    <dbReference type="NCBI Taxonomy" id="328515"/>
    <lineage>
        <taxon>Bacteria</taxon>
        <taxon>Pseudomonadati</taxon>
        <taxon>Bacteroidota</taxon>
        <taxon>Flavobacteriia</taxon>
        <taxon>Flavobacteriales</taxon>
        <taxon>Flavobacteriaceae</taxon>
        <taxon>Nonlabens</taxon>
    </lineage>
</organism>
<keyword evidence="1" id="KW-0472">Membrane</keyword>
<evidence type="ECO:0000313" key="3">
    <source>
        <dbReference type="Proteomes" id="UP000248584"/>
    </source>
</evidence>
<evidence type="ECO:0000256" key="1">
    <source>
        <dbReference type="SAM" id="Phobius"/>
    </source>
</evidence>
<reference evidence="2 3" key="1">
    <citation type="submission" date="2018-06" db="EMBL/GenBank/DDBJ databases">
        <title>Genomic Encyclopedia of Archaeal and Bacterial Type Strains, Phase II (KMG-II): from individual species to whole genera.</title>
        <authorList>
            <person name="Goeker M."/>
        </authorList>
    </citation>
    <scope>NUCLEOTIDE SEQUENCE [LARGE SCALE GENOMIC DNA]</scope>
    <source>
        <strain evidence="2 3">DSM 17205</strain>
    </source>
</reference>
<keyword evidence="3" id="KW-1185">Reference proteome</keyword>
<keyword evidence="1" id="KW-0812">Transmembrane</keyword>
<feature type="transmembrane region" description="Helical" evidence="1">
    <location>
        <begin position="61"/>
        <end position="82"/>
    </location>
</feature>
<comment type="caution">
    <text evidence="2">The sequence shown here is derived from an EMBL/GenBank/DDBJ whole genome shotgun (WGS) entry which is preliminary data.</text>
</comment>
<name>A0ABX5PVW8_9FLAO</name>
<gene>
    <name evidence="2" type="ORF">LX97_02403</name>
</gene>
<proteinExistence type="predicted"/>
<dbReference type="Proteomes" id="UP000248584">
    <property type="component" value="Unassembled WGS sequence"/>
</dbReference>
<protein>
    <recommendedName>
        <fullName evidence="4">ABC transporter permease</fullName>
    </recommendedName>
</protein>
<evidence type="ECO:0000313" key="2">
    <source>
        <dbReference type="EMBL" id="PZX39037.1"/>
    </source>
</evidence>